<evidence type="ECO:0000259" key="1">
    <source>
        <dbReference type="Pfam" id="PF07819"/>
    </source>
</evidence>
<protein>
    <recommendedName>
        <fullName evidence="1">GPI inositol-deacylase PGAP1-like alpha/beta domain-containing protein</fullName>
    </recommendedName>
</protein>
<reference evidence="2 3" key="1">
    <citation type="submission" date="2018-03" db="EMBL/GenBank/DDBJ databases">
        <title>Whole genome sequencing of Histamine producing bacteria.</title>
        <authorList>
            <person name="Butler K."/>
        </authorList>
    </citation>
    <scope>NUCLEOTIDE SEQUENCE [LARGE SCALE GENOMIC DNA]</scope>
    <source>
        <strain evidence="2 3">DSM 16190</strain>
    </source>
</reference>
<dbReference type="OrthoDB" id="556502at2"/>
<evidence type="ECO:0000313" key="2">
    <source>
        <dbReference type="EMBL" id="PSW07175.1"/>
    </source>
</evidence>
<dbReference type="PANTHER" id="PTHR37946">
    <property type="entry name" value="SLL1969 PROTEIN"/>
    <property type="match status" value="1"/>
</dbReference>
<feature type="domain" description="GPI inositol-deacylase PGAP1-like alpha/beta" evidence="1">
    <location>
        <begin position="164"/>
        <end position="256"/>
    </location>
</feature>
<dbReference type="InterPro" id="IPR012908">
    <property type="entry name" value="PGAP1-ab_dom-like"/>
</dbReference>
<dbReference type="SUPFAM" id="SSF53474">
    <property type="entry name" value="alpha/beta-Hydrolases"/>
    <property type="match status" value="1"/>
</dbReference>
<dbReference type="EMBL" id="PYMC01000001">
    <property type="protein sequence ID" value="PSW07175.1"/>
    <property type="molecule type" value="Genomic_DNA"/>
</dbReference>
<dbReference type="Pfam" id="PF07819">
    <property type="entry name" value="PGAP1"/>
    <property type="match status" value="1"/>
</dbReference>
<dbReference type="AlphaFoldDB" id="A0A2T3N481"/>
<comment type="caution">
    <text evidence="2">The sequence shown here is derived from an EMBL/GenBank/DDBJ whole genome shotgun (WGS) entry which is preliminary data.</text>
</comment>
<keyword evidence="3" id="KW-1185">Reference proteome</keyword>
<name>A0A2T3N481_9GAMM</name>
<dbReference type="GO" id="GO:0016788">
    <property type="term" value="F:hydrolase activity, acting on ester bonds"/>
    <property type="evidence" value="ECO:0007669"/>
    <property type="project" value="InterPro"/>
</dbReference>
<gene>
    <name evidence="2" type="ORF">C9I89_00115</name>
</gene>
<proteinExistence type="predicted"/>
<dbReference type="InterPro" id="IPR029058">
    <property type="entry name" value="AB_hydrolase_fold"/>
</dbReference>
<dbReference type="Gene3D" id="3.40.50.1820">
    <property type="entry name" value="alpha/beta hydrolase"/>
    <property type="match status" value="1"/>
</dbReference>
<sequence>MISRNNLSRKFQTLVEEVSSKMAENRVTAKGKVSEFIENSLPYNHSDAMLSILNGMVGDYLVQRNSRLMQEMVFRDQQQSLSLDPERLNQQLPQASDRIVLCVHGWCMNDVQWQRKEHDHGRFLAKYGYTPIYLRYNSGQHISLNGEEFAFKLEKLIVAWPCEVKEVVIVGHSMGGLVTRSACYYADHHKLNWLAALRSFITLGTPHNGAPLAQLACWVDERVAEAPYLSVLSKISDVRSSGSRDLSQGYICHTDWLDEDNEGLLHRVRPALPDKVACYAIATCLGRNLNDESNLALGDGLVPVSSALGESDARHTNFLYSADNQWIGCGINHLDLLSHPLVASKLKDWVLSNTVQSFDALEK</sequence>
<dbReference type="Proteomes" id="UP000240904">
    <property type="component" value="Unassembled WGS sequence"/>
</dbReference>
<dbReference type="PANTHER" id="PTHR37946:SF1">
    <property type="entry name" value="SLL1969 PROTEIN"/>
    <property type="match status" value="1"/>
</dbReference>
<accession>A0A2T3N481</accession>
<evidence type="ECO:0000313" key="3">
    <source>
        <dbReference type="Proteomes" id="UP000240904"/>
    </source>
</evidence>
<organism evidence="2 3">
    <name type="scientific">Photobacterium lipolyticum</name>
    <dbReference type="NCBI Taxonomy" id="266810"/>
    <lineage>
        <taxon>Bacteria</taxon>
        <taxon>Pseudomonadati</taxon>
        <taxon>Pseudomonadota</taxon>
        <taxon>Gammaproteobacteria</taxon>
        <taxon>Vibrionales</taxon>
        <taxon>Vibrionaceae</taxon>
        <taxon>Photobacterium</taxon>
    </lineage>
</organism>